<reference evidence="10" key="1">
    <citation type="journal article" date="2019" name="Int. J. Syst. Evol. Microbiol.">
        <title>The Global Catalogue of Microorganisms (GCM) 10K type strain sequencing project: providing services to taxonomists for standard genome sequencing and annotation.</title>
        <authorList>
            <consortium name="The Broad Institute Genomics Platform"/>
            <consortium name="The Broad Institute Genome Sequencing Center for Infectious Disease"/>
            <person name="Wu L."/>
            <person name="Ma J."/>
        </authorList>
    </citation>
    <scope>NUCLEOTIDE SEQUENCE [LARGE SCALE GENOMIC DNA]</scope>
    <source>
        <strain evidence="10">DT28</strain>
    </source>
</reference>
<dbReference type="PANTHER" id="PTHR30472:SF67">
    <property type="entry name" value="PERMEASE OF ABC TRANSPORTER-RELATED"/>
    <property type="match status" value="1"/>
</dbReference>
<dbReference type="SUPFAM" id="SSF81345">
    <property type="entry name" value="ABC transporter involved in vitamin B12 uptake, BtuC"/>
    <property type="match status" value="1"/>
</dbReference>
<dbReference type="Pfam" id="PF01032">
    <property type="entry name" value="FecCD"/>
    <property type="match status" value="1"/>
</dbReference>
<feature type="transmembrane region" description="Helical" evidence="8">
    <location>
        <begin position="180"/>
        <end position="202"/>
    </location>
</feature>
<comment type="caution">
    <text evidence="9">The sequence shown here is derived from an EMBL/GenBank/DDBJ whole genome shotgun (WGS) entry which is preliminary data.</text>
</comment>
<protein>
    <submittedName>
        <fullName evidence="9">FecCD family ABC transporter permease</fullName>
    </submittedName>
</protein>
<accession>A0ABV9JK47</accession>
<evidence type="ECO:0000313" key="9">
    <source>
        <dbReference type="EMBL" id="MFC4654614.1"/>
    </source>
</evidence>
<dbReference type="Gene3D" id="1.10.3470.10">
    <property type="entry name" value="ABC transporter involved in vitamin B12 uptake, BtuC"/>
    <property type="match status" value="1"/>
</dbReference>
<feature type="transmembrane region" description="Helical" evidence="8">
    <location>
        <begin position="223"/>
        <end position="251"/>
    </location>
</feature>
<feature type="transmembrane region" description="Helical" evidence="8">
    <location>
        <begin position="108"/>
        <end position="127"/>
    </location>
</feature>
<dbReference type="InterPro" id="IPR037294">
    <property type="entry name" value="ABC_BtuC-like"/>
</dbReference>
<name>A0ABV9JK47_9GAMM</name>
<evidence type="ECO:0000313" key="10">
    <source>
        <dbReference type="Proteomes" id="UP001595962"/>
    </source>
</evidence>
<evidence type="ECO:0000256" key="1">
    <source>
        <dbReference type="ARBA" id="ARBA00004651"/>
    </source>
</evidence>
<feature type="transmembrane region" description="Helical" evidence="8">
    <location>
        <begin position="83"/>
        <end position="102"/>
    </location>
</feature>
<organism evidence="9 10">
    <name type="scientific">Rheinheimera marina</name>
    <dbReference type="NCBI Taxonomy" id="1774958"/>
    <lineage>
        <taxon>Bacteria</taxon>
        <taxon>Pseudomonadati</taxon>
        <taxon>Pseudomonadota</taxon>
        <taxon>Gammaproteobacteria</taxon>
        <taxon>Chromatiales</taxon>
        <taxon>Chromatiaceae</taxon>
        <taxon>Rheinheimera</taxon>
    </lineage>
</organism>
<evidence type="ECO:0000256" key="5">
    <source>
        <dbReference type="ARBA" id="ARBA00022692"/>
    </source>
</evidence>
<dbReference type="CDD" id="cd06550">
    <property type="entry name" value="TM_ABC_iron-siderophores_like"/>
    <property type="match status" value="1"/>
</dbReference>
<comment type="subcellular location">
    <subcellularLocation>
        <location evidence="1">Cell membrane</location>
        <topology evidence="1">Multi-pass membrane protein</topology>
    </subcellularLocation>
</comment>
<sequence>MTQKLRWGLLLLALLAVPVCSLLTGPLALSWSALWQAPDPMTATVLWQIRLPRILLAMVAGAGLALCGALLQNCCRNSLADPYLFGVVSGAALGATLHQLVLPHWPGALAFSAFAGSSLAILLVLVISRLGSGQRLETLLLCGVAISFLFSALSSALLYISEPFAANRVMFWLLGSLAQASYADLQLSVPLLLVLLAVSLLFRRQLDALLLTDESARSLGVPVTALRLMLLLGCAALTAVIVACCGGIAFIGLMVPHLVRRLFGLSSIALVLGATGLGAVFLLAVDTLSRSAFPSQELPVGVLTSAIGSVFFFSLVLRQKL</sequence>
<feature type="transmembrane region" description="Helical" evidence="8">
    <location>
        <begin position="139"/>
        <end position="160"/>
    </location>
</feature>
<feature type="transmembrane region" description="Helical" evidence="8">
    <location>
        <begin position="297"/>
        <end position="317"/>
    </location>
</feature>
<keyword evidence="4" id="KW-1003">Cell membrane</keyword>
<comment type="similarity">
    <text evidence="2">Belongs to the binding-protein-dependent transport system permease family. FecCD subfamily.</text>
</comment>
<dbReference type="PANTHER" id="PTHR30472">
    <property type="entry name" value="FERRIC ENTEROBACTIN TRANSPORT SYSTEM PERMEASE PROTEIN"/>
    <property type="match status" value="1"/>
</dbReference>
<feature type="transmembrane region" description="Helical" evidence="8">
    <location>
        <begin position="263"/>
        <end position="285"/>
    </location>
</feature>
<keyword evidence="5 8" id="KW-0812">Transmembrane</keyword>
<dbReference type="InterPro" id="IPR000522">
    <property type="entry name" value="ABC_transptr_permease_BtuC"/>
</dbReference>
<evidence type="ECO:0000256" key="8">
    <source>
        <dbReference type="SAM" id="Phobius"/>
    </source>
</evidence>
<keyword evidence="7 8" id="KW-0472">Membrane</keyword>
<keyword evidence="10" id="KW-1185">Reference proteome</keyword>
<gene>
    <name evidence="9" type="ORF">ACFO3I_06225</name>
</gene>
<evidence type="ECO:0000256" key="4">
    <source>
        <dbReference type="ARBA" id="ARBA00022475"/>
    </source>
</evidence>
<dbReference type="RefSeq" id="WP_377332621.1">
    <property type="nucleotide sequence ID" value="NZ_JBHSGB010000006.1"/>
</dbReference>
<proteinExistence type="inferred from homology"/>
<dbReference type="EMBL" id="JBHSGB010000006">
    <property type="protein sequence ID" value="MFC4654614.1"/>
    <property type="molecule type" value="Genomic_DNA"/>
</dbReference>
<keyword evidence="6 8" id="KW-1133">Transmembrane helix</keyword>
<evidence type="ECO:0000256" key="3">
    <source>
        <dbReference type="ARBA" id="ARBA00022448"/>
    </source>
</evidence>
<evidence type="ECO:0000256" key="2">
    <source>
        <dbReference type="ARBA" id="ARBA00007935"/>
    </source>
</evidence>
<evidence type="ECO:0000256" key="6">
    <source>
        <dbReference type="ARBA" id="ARBA00022989"/>
    </source>
</evidence>
<dbReference type="Proteomes" id="UP001595962">
    <property type="component" value="Unassembled WGS sequence"/>
</dbReference>
<feature type="transmembrane region" description="Helical" evidence="8">
    <location>
        <begin position="54"/>
        <end position="71"/>
    </location>
</feature>
<evidence type="ECO:0000256" key="7">
    <source>
        <dbReference type="ARBA" id="ARBA00023136"/>
    </source>
</evidence>
<keyword evidence="3" id="KW-0813">Transport</keyword>